<evidence type="ECO:0000313" key="2">
    <source>
        <dbReference type="Proteomes" id="UP000007882"/>
    </source>
</evidence>
<evidence type="ECO:0000313" key="1">
    <source>
        <dbReference type="EMBL" id="BAL85748.1"/>
    </source>
</evidence>
<protein>
    <recommendedName>
        <fullName evidence="3">DUF3052 domain-containing protein</fullName>
    </recommendedName>
</protein>
<dbReference type="HOGENOM" id="CLU_129221_1_0_11"/>
<organism evidence="1 2">
    <name type="scientific">Actinoplanes missouriensis (strain ATCC 14538 / DSM 43046 / CBS 188.64 / JCM 3121 / NBRC 102363 / NCIMB 12654 / NRRL B-3342 / UNCC 431)</name>
    <dbReference type="NCBI Taxonomy" id="512565"/>
    <lineage>
        <taxon>Bacteria</taxon>
        <taxon>Bacillati</taxon>
        <taxon>Actinomycetota</taxon>
        <taxon>Actinomycetes</taxon>
        <taxon>Micromonosporales</taxon>
        <taxon>Micromonosporaceae</taxon>
        <taxon>Actinoplanes</taxon>
    </lineage>
</organism>
<dbReference type="KEGG" id="ams:AMIS_5280"/>
<dbReference type="OrthoDB" id="9800461at2"/>
<name>I0GYB1_ACTM4</name>
<sequence>MTTTIAEKLLIKSNSTVWLNEPSRLPLLTPMPEGVRETGVLATAGTAVLFVEDAAGAREQLAEHRADLGKPGAFWIAYQKDGAPALDLSPIVADYDMRACDQVVIDERWSALRCEVTQPG</sequence>
<dbReference type="EMBL" id="AP012319">
    <property type="protein sequence ID" value="BAL85748.1"/>
    <property type="molecule type" value="Genomic_DNA"/>
</dbReference>
<proteinExistence type="predicted"/>
<dbReference type="AlphaFoldDB" id="I0GYB1"/>
<accession>I0GYB1</accession>
<reference evidence="1 2" key="1">
    <citation type="submission" date="2012-02" db="EMBL/GenBank/DDBJ databases">
        <title>Complete genome sequence of Actinoplanes missouriensis 431 (= NBRC 102363).</title>
        <authorList>
            <person name="Ohnishi Y."/>
            <person name="Ishikawa J."/>
            <person name="Sekine M."/>
            <person name="Hosoyama A."/>
            <person name="Harada T."/>
            <person name="Narita H."/>
            <person name="Hata T."/>
            <person name="Konno Y."/>
            <person name="Tutikane K."/>
            <person name="Fujita N."/>
            <person name="Horinouchi S."/>
            <person name="Hayakawa M."/>
        </authorList>
    </citation>
    <scope>NUCLEOTIDE SEQUENCE [LARGE SCALE GENOMIC DNA]</scope>
    <source>
        <strain evidence="2">ATCC 14538 / DSM 43046 / CBS 188.64 / JCM 3121 / NBRC 102363 / NCIMB 12654 / NRRL B-3342 / UNCC 431</strain>
    </source>
</reference>
<gene>
    <name evidence="1" type="ordered locus">AMIS_5280</name>
</gene>
<dbReference type="PATRIC" id="fig|512565.3.peg.532"/>
<dbReference type="RefSeq" id="WP_014440648.1">
    <property type="nucleotide sequence ID" value="NC_017093.1"/>
</dbReference>
<dbReference type="Proteomes" id="UP000007882">
    <property type="component" value="Chromosome"/>
</dbReference>
<evidence type="ECO:0008006" key="3">
    <source>
        <dbReference type="Google" id="ProtNLM"/>
    </source>
</evidence>
<keyword evidence="2" id="KW-1185">Reference proteome</keyword>